<keyword evidence="2" id="KW-0472">Membrane</keyword>
<dbReference type="Proteomes" id="UP000250266">
    <property type="component" value="Unassembled WGS sequence"/>
</dbReference>
<feature type="compositionally biased region" description="Low complexity" evidence="1">
    <location>
        <begin position="66"/>
        <end position="93"/>
    </location>
</feature>
<dbReference type="EMBL" id="KV744894">
    <property type="protein sequence ID" value="OCK82248.1"/>
    <property type="molecule type" value="Genomic_DNA"/>
</dbReference>
<keyword evidence="4" id="KW-1185">Reference proteome</keyword>
<evidence type="ECO:0000313" key="4">
    <source>
        <dbReference type="Proteomes" id="UP000250266"/>
    </source>
</evidence>
<keyword evidence="2" id="KW-1133">Transmembrane helix</keyword>
<evidence type="ECO:0000256" key="1">
    <source>
        <dbReference type="SAM" id="MobiDB-lite"/>
    </source>
</evidence>
<accession>A0A8E2JH34</accession>
<evidence type="ECO:0000256" key="2">
    <source>
        <dbReference type="SAM" id="Phobius"/>
    </source>
</evidence>
<reference evidence="3 4" key="1">
    <citation type="journal article" date="2016" name="Nat. Commun.">
        <title>Ectomycorrhizal ecology is imprinted in the genome of the dominant symbiotic fungus Cenococcum geophilum.</title>
        <authorList>
            <consortium name="DOE Joint Genome Institute"/>
            <person name="Peter M."/>
            <person name="Kohler A."/>
            <person name="Ohm R.A."/>
            <person name="Kuo A."/>
            <person name="Krutzmann J."/>
            <person name="Morin E."/>
            <person name="Arend M."/>
            <person name="Barry K.W."/>
            <person name="Binder M."/>
            <person name="Choi C."/>
            <person name="Clum A."/>
            <person name="Copeland A."/>
            <person name="Grisel N."/>
            <person name="Haridas S."/>
            <person name="Kipfer T."/>
            <person name="LaButti K."/>
            <person name="Lindquist E."/>
            <person name="Lipzen A."/>
            <person name="Maire R."/>
            <person name="Meier B."/>
            <person name="Mihaltcheva S."/>
            <person name="Molinier V."/>
            <person name="Murat C."/>
            <person name="Poggeler S."/>
            <person name="Quandt C.A."/>
            <person name="Sperisen C."/>
            <person name="Tritt A."/>
            <person name="Tisserant E."/>
            <person name="Crous P.W."/>
            <person name="Henrissat B."/>
            <person name="Nehls U."/>
            <person name="Egli S."/>
            <person name="Spatafora J.W."/>
            <person name="Grigoriev I.V."/>
            <person name="Martin F.M."/>
        </authorList>
    </citation>
    <scope>NUCLEOTIDE SEQUENCE [LARGE SCALE GENOMIC DNA]</scope>
    <source>
        <strain evidence="3 4">CBS 459.81</strain>
    </source>
</reference>
<name>A0A8E2JH34_9PEZI</name>
<feature type="region of interest" description="Disordered" evidence="1">
    <location>
        <begin position="64"/>
        <end position="99"/>
    </location>
</feature>
<dbReference type="AlphaFoldDB" id="A0A8E2JH34"/>
<feature type="transmembrane region" description="Helical" evidence="2">
    <location>
        <begin position="28"/>
        <end position="52"/>
    </location>
</feature>
<organism evidence="3 4">
    <name type="scientific">Lepidopterella palustris CBS 459.81</name>
    <dbReference type="NCBI Taxonomy" id="1314670"/>
    <lineage>
        <taxon>Eukaryota</taxon>
        <taxon>Fungi</taxon>
        <taxon>Dikarya</taxon>
        <taxon>Ascomycota</taxon>
        <taxon>Pezizomycotina</taxon>
        <taxon>Dothideomycetes</taxon>
        <taxon>Pleosporomycetidae</taxon>
        <taxon>Mytilinidiales</taxon>
        <taxon>Argynnaceae</taxon>
        <taxon>Lepidopterella</taxon>
    </lineage>
</organism>
<sequence>MFFDALEPLKYKKQAEKPVFGLRGSTSWFLTILAIVAVIEAIGNGIGAAVAVKNAKPVCANKASQPSSALPMPLTSSPASSSPPSTSTSLSSAQIPTPTNDCASSLSQAYTSLFATEGSGSVPSGAGLVFTTYCNSGISNDINHIAEAFVYTFANYIEVLRRI</sequence>
<dbReference type="OrthoDB" id="5358884at2759"/>
<protein>
    <submittedName>
        <fullName evidence="3">Uncharacterized protein</fullName>
    </submittedName>
</protein>
<proteinExistence type="predicted"/>
<evidence type="ECO:0000313" key="3">
    <source>
        <dbReference type="EMBL" id="OCK82248.1"/>
    </source>
</evidence>
<keyword evidence="2" id="KW-0812">Transmembrane</keyword>
<gene>
    <name evidence="3" type="ORF">K432DRAFT_391441</name>
</gene>